<evidence type="ECO:0000313" key="2">
    <source>
        <dbReference type="EMBL" id="AKP49562.1"/>
    </source>
</evidence>
<dbReference type="InterPro" id="IPR002734">
    <property type="entry name" value="RibDG_C"/>
</dbReference>
<dbReference type="SUPFAM" id="SSF53597">
    <property type="entry name" value="Dihydrofolate reductase-like"/>
    <property type="match status" value="1"/>
</dbReference>
<dbReference type="PANTHER" id="PTHR38011:SF11">
    <property type="entry name" value="2,5-DIAMINO-6-RIBOSYLAMINO-4(3H)-PYRIMIDINONE 5'-PHOSPHATE REDUCTASE"/>
    <property type="match status" value="1"/>
</dbReference>
<dbReference type="RefSeq" id="WP_048640093.1">
    <property type="nucleotide sequence ID" value="NZ_CP012040.1"/>
</dbReference>
<dbReference type="Pfam" id="PF01872">
    <property type="entry name" value="RibD_C"/>
    <property type="match status" value="1"/>
</dbReference>
<dbReference type="InterPro" id="IPR050765">
    <property type="entry name" value="Riboflavin_Biosynth_HTPR"/>
</dbReference>
<gene>
    <name evidence="2" type="ORF">CA2015_0078</name>
</gene>
<organism evidence="2 3">
    <name type="scientific">Cyclobacterium amurskyense</name>
    <dbReference type="NCBI Taxonomy" id="320787"/>
    <lineage>
        <taxon>Bacteria</taxon>
        <taxon>Pseudomonadati</taxon>
        <taxon>Bacteroidota</taxon>
        <taxon>Cytophagia</taxon>
        <taxon>Cytophagales</taxon>
        <taxon>Cyclobacteriaceae</taxon>
        <taxon>Cyclobacterium</taxon>
    </lineage>
</organism>
<accession>A0A0H4PMS3</accession>
<proteinExistence type="predicted"/>
<dbReference type="AlphaFoldDB" id="A0A0H4PMS3"/>
<dbReference type="KEGG" id="camu:CA2015_0078"/>
<dbReference type="STRING" id="320787.CA2015_0078"/>
<dbReference type="Gene3D" id="3.40.430.10">
    <property type="entry name" value="Dihydrofolate Reductase, subunit A"/>
    <property type="match status" value="1"/>
</dbReference>
<dbReference type="Proteomes" id="UP000036520">
    <property type="component" value="Chromosome"/>
</dbReference>
<dbReference type="PANTHER" id="PTHR38011">
    <property type="entry name" value="DIHYDROFOLATE REDUCTASE FAMILY PROTEIN (AFU_ORTHOLOGUE AFUA_8G06820)"/>
    <property type="match status" value="1"/>
</dbReference>
<name>A0A0H4PMS3_9BACT</name>
<reference evidence="2 3" key="1">
    <citation type="submission" date="2015-07" db="EMBL/GenBank/DDBJ databases">
        <authorList>
            <person name="Kim K.M."/>
        </authorList>
    </citation>
    <scope>NUCLEOTIDE SEQUENCE [LARGE SCALE GENOMIC DNA]</scope>
    <source>
        <strain evidence="2 3">KCTC 12363</strain>
    </source>
</reference>
<dbReference type="EMBL" id="CP012040">
    <property type="protein sequence ID" value="AKP49562.1"/>
    <property type="molecule type" value="Genomic_DNA"/>
</dbReference>
<keyword evidence="3" id="KW-1185">Reference proteome</keyword>
<protein>
    <submittedName>
        <fullName evidence="2">Dihydrofolate reductase</fullName>
    </submittedName>
</protein>
<dbReference type="InterPro" id="IPR024072">
    <property type="entry name" value="DHFR-like_dom_sf"/>
</dbReference>
<dbReference type="OrthoDB" id="195113at2"/>
<dbReference type="GO" id="GO:0009231">
    <property type="term" value="P:riboflavin biosynthetic process"/>
    <property type="evidence" value="ECO:0007669"/>
    <property type="project" value="InterPro"/>
</dbReference>
<evidence type="ECO:0000313" key="3">
    <source>
        <dbReference type="Proteomes" id="UP000036520"/>
    </source>
</evidence>
<feature type="domain" description="Bacterial bifunctional deaminase-reductase C-terminal" evidence="1">
    <location>
        <begin position="70"/>
        <end position="168"/>
    </location>
</feature>
<dbReference type="GO" id="GO:0008703">
    <property type="term" value="F:5-amino-6-(5-phosphoribosylamino)uracil reductase activity"/>
    <property type="evidence" value="ECO:0007669"/>
    <property type="project" value="InterPro"/>
</dbReference>
<evidence type="ECO:0000259" key="1">
    <source>
        <dbReference type="Pfam" id="PF01872"/>
    </source>
</evidence>
<sequence>MRKLKLYIAISLNGKIAKSDGSVDWLEAIPNPEKIDHGYADFYKSIDTTIQGNTTYKQILSWGIDFPYADKNNYVFTRDKTLINTSDVVFISDNHLDFVKQLKNQKGGDIWLIGGGQLNTLLLNEKLIDEIQVFVMPIVLTQGIDLFESLPRETKLTLIETKAYSTGAVEIKYKMN</sequence>